<dbReference type="InterPro" id="IPR004435">
    <property type="entry name" value="MobB_dom"/>
</dbReference>
<evidence type="ECO:0000313" key="2">
    <source>
        <dbReference type="EMBL" id="RUL52229.1"/>
    </source>
</evidence>
<protein>
    <submittedName>
        <fullName evidence="2">Molybdopterin-guanine dinucleotide biosynthesis protein B</fullName>
    </submittedName>
</protein>
<dbReference type="InterPro" id="IPR027417">
    <property type="entry name" value="P-loop_NTPase"/>
</dbReference>
<keyword evidence="3" id="KW-1185">Reference proteome</keyword>
<dbReference type="Proteomes" id="UP000287910">
    <property type="component" value="Unassembled WGS sequence"/>
</dbReference>
<name>A0A3S0RJB3_9BACI</name>
<dbReference type="AlphaFoldDB" id="A0A3S0RJB3"/>
<proteinExistence type="predicted"/>
<evidence type="ECO:0000259" key="1">
    <source>
        <dbReference type="Pfam" id="PF03205"/>
    </source>
</evidence>
<dbReference type="EMBL" id="RYYR01000011">
    <property type="protein sequence ID" value="RUL52229.1"/>
    <property type="molecule type" value="Genomic_DNA"/>
</dbReference>
<accession>A0A3S0RJB3</accession>
<gene>
    <name evidence="2" type="primary">mobB</name>
    <name evidence="2" type="ORF">EK386_10280</name>
</gene>
<dbReference type="RefSeq" id="WP_126659076.1">
    <property type="nucleotide sequence ID" value="NZ_RYYR01000011.1"/>
</dbReference>
<dbReference type="CDD" id="cd03116">
    <property type="entry name" value="MobB"/>
    <property type="match status" value="1"/>
</dbReference>
<dbReference type="SUPFAM" id="SSF52540">
    <property type="entry name" value="P-loop containing nucleoside triphosphate hydrolases"/>
    <property type="match status" value="1"/>
</dbReference>
<dbReference type="PANTHER" id="PTHR40072:SF1">
    <property type="entry name" value="MOLYBDOPTERIN-GUANINE DINUCLEOTIDE BIOSYNTHESIS ADAPTER PROTEIN"/>
    <property type="match status" value="1"/>
</dbReference>
<dbReference type="InterPro" id="IPR052539">
    <property type="entry name" value="MGD_biosynthesis_adapter"/>
</dbReference>
<evidence type="ECO:0000313" key="3">
    <source>
        <dbReference type="Proteomes" id="UP000287910"/>
    </source>
</evidence>
<dbReference type="GO" id="GO:0005525">
    <property type="term" value="F:GTP binding"/>
    <property type="evidence" value="ECO:0007669"/>
    <property type="project" value="InterPro"/>
</dbReference>
<comment type="caution">
    <text evidence="2">The sequence shown here is derived from an EMBL/GenBank/DDBJ whole genome shotgun (WGS) entry which is preliminary data.</text>
</comment>
<dbReference type="GO" id="GO:0006777">
    <property type="term" value="P:Mo-molybdopterin cofactor biosynthetic process"/>
    <property type="evidence" value="ECO:0007669"/>
    <property type="project" value="InterPro"/>
</dbReference>
<dbReference type="NCBIfam" id="TIGR00176">
    <property type="entry name" value="mobB"/>
    <property type="match status" value="1"/>
</dbReference>
<sequence>MDNLTILQVIGFKNSGKTTLISNWIKRLHAIGKQVSVIKHHGHANGLQLPNDHTDSMKFFQAGAATSIVADDDMILFHQQKKSPQLEDLIRLVNVEETDLLLIEGFKKGPYPKIVLVKNEEDWETLQHVNEIVCVVSHVPFQLENYPTFHIDDNDELFIWLQHYIGGDLYETI</sequence>
<feature type="domain" description="Molybdopterin-guanine dinucleotide biosynthesis protein B (MobB)" evidence="1">
    <location>
        <begin position="6"/>
        <end position="137"/>
    </location>
</feature>
<organism evidence="2 3">
    <name type="scientific">Lysinibacillus antri</name>
    <dbReference type="NCBI Taxonomy" id="2498145"/>
    <lineage>
        <taxon>Bacteria</taxon>
        <taxon>Bacillati</taxon>
        <taxon>Bacillota</taxon>
        <taxon>Bacilli</taxon>
        <taxon>Bacillales</taxon>
        <taxon>Bacillaceae</taxon>
        <taxon>Lysinibacillus</taxon>
    </lineage>
</organism>
<reference evidence="2 3" key="1">
    <citation type="submission" date="2018-12" db="EMBL/GenBank/DDBJ databases">
        <title>Lysinibacillus antri sp. nov., isolated from a cave soil.</title>
        <authorList>
            <person name="Narsing Rao M.P."/>
            <person name="Zhang H."/>
            <person name="Dong Z.-Y."/>
            <person name="Niu X.-K."/>
            <person name="Zhang K."/>
            <person name="Fang B.-Z."/>
            <person name="Kang Y.-Q."/>
            <person name="Xiao M."/>
            <person name="Li W.-J."/>
        </authorList>
    </citation>
    <scope>NUCLEOTIDE SEQUENCE [LARGE SCALE GENOMIC DNA]</scope>
    <source>
        <strain evidence="2 3">SYSU K30002</strain>
    </source>
</reference>
<dbReference type="PANTHER" id="PTHR40072">
    <property type="entry name" value="MOLYBDOPTERIN-GUANINE DINUCLEOTIDE BIOSYNTHESIS ADAPTER PROTEIN-RELATED"/>
    <property type="match status" value="1"/>
</dbReference>
<dbReference type="Gene3D" id="3.40.50.300">
    <property type="entry name" value="P-loop containing nucleotide triphosphate hydrolases"/>
    <property type="match status" value="1"/>
</dbReference>
<dbReference type="Pfam" id="PF03205">
    <property type="entry name" value="MobB"/>
    <property type="match status" value="1"/>
</dbReference>